<name>X1U3U6_9ZZZZ</name>
<gene>
    <name evidence="1" type="ORF">S12H4_40610</name>
</gene>
<accession>X1U3U6</accession>
<evidence type="ECO:0000313" key="1">
    <source>
        <dbReference type="EMBL" id="GAI94470.1"/>
    </source>
</evidence>
<dbReference type="EMBL" id="BARW01024663">
    <property type="protein sequence ID" value="GAI94470.1"/>
    <property type="molecule type" value="Genomic_DNA"/>
</dbReference>
<dbReference type="AlphaFoldDB" id="X1U3U6"/>
<comment type="caution">
    <text evidence="1">The sequence shown here is derived from an EMBL/GenBank/DDBJ whole genome shotgun (WGS) entry which is preliminary data.</text>
</comment>
<proteinExistence type="predicted"/>
<feature type="non-terminal residue" evidence="1">
    <location>
        <position position="52"/>
    </location>
</feature>
<reference evidence="1" key="1">
    <citation type="journal article" date="2014" name="Front. Microbiol.">
        <title>High frequency of phylogenetically diverse reductive dehalogenase-homologous genes in deep subseafloor sedimentary metagenomes.</title>
        <authorList>
            <person name="Kawai M."/>
            <person name="Futagami T."/>
            <person name="Toyoda A."/>
            <person name="Takaki Y."/>
            <person name="Nishi S."/>
            <person name="Hori S."/>
            <person name="Arai W."/>
            <person name="Tsubouchi T."/>
            <person name="Morono Y."/>
            <person name="Uchiyama I."/>
            <person name="Ito T."/>
            <person name="Fujiyama A."/>
            <person name="Inagaki F."/>
            <person name="Takami H."/>
        </authorList>
    </citation>
    <scope>NUCLEOTIDE SEQUENCE</scope>
    <source>
        <strain evidence="1">Expedition CK06-06</strain>
    </source>
</reference>
<organism evidence="1">
    <name type="scientific">marine sediment metagenome</name>
    <dbReference type="NCBI Taxonomy" id="412755"/>
    <lineage>
        <taxon>unclassified sequences</taxon>
        <taxon>metagenomes</taxon>
        <taxon>ecological metagenomes</taxon>
    </lineage>
</organism>
<protein>
    <submittedName>
        <fullName evidence="1">Uncharacterized protein</fullName>
    </submittedName>
</protein>
<sequence length="52" mass="5710">MVCGDCVLKLALRLVRNHKIDWIDALVRAEKGVERYELNGGNPSSCTGTPLP</sequence>